<dbReference type="GO" id="GO:0016020">
    <property type="term" value="C:membrane"/>
    <property type="evidence" value="ECO:0007669"/>
    <property type="project" value="TreeGrafter"/>
</dbReference>
<dbReference type="AlphaFoldDB" id="A0A9D1GYR4"/>
<keyword evidence="2" id="KW-0808">Transferase</keyword>
<name>A0A9D1GYR4_9ACTN</name>
<dbReference type="EMBL" id="DVLP01000303">
    <property type="protein sequence ID" value="HIT75939.1"/>
    <property type="molecule type" value="Genomic_DNA"/>
</dbReference>
<comment type="caution">
    <text evidence="2">The sequence shown here is derived from an EMBL/GenBank/DDBJ whole genome shotgun (WGS) entry which is preliminary data.</text>
</comment>
<dbReference type="PANTHER" id="PTHR22753:SF14">
    <property type="entry name" value="MONOACYLGLYCEROL_DIACYLGLYCEROL O-ACYLTRANSFERASE"/>
    <property type="match status" value="1"/>
</dbReference>
<dbReference type="PANTHER" id="PTHR22753">
    <property type="entry name" value="TRANSMEMBRANE PROTEIN 68"/>
    <property type="match status" value="1"/>
</dbReference>
<gene>
    <name evidence="2" type="ORF">IAA98_10160</name>
</gene>
<organism evidence="2 3">
    <name type="scientific">Candidatus Avipropionibacterium avicola</name>
    <dbReference type="NCBI Taxonomy" id="2840701"/>
    <lineage>
        <taxon>Bacteria</taxon>
        <taxon>Bacillati</taxon>
        <taxon>Actinomycetota</taxon>
        <taxon>Actinomycetes</taxon>
        <taxon>Propionibacteriales</taxon>
        <taxon>Propionibacteriaceae</taxon>
        <taxon>Propionibacteriaceae incertae sedis</taxon>
        <taxon>Candidatus Avipropionibacterium</taxon>
    </lineage>
</organism>
<feature type="domain" description="Phospholipid/glycerol acyltransferase" evidence="1">
    <location>
        <begin position="94"/>
        <end position="211"/>
    </location>
</feature>
<dbReference type="GO" id="GO:0016746">
    <property type="term" value="F:acyltransferase activity"/>
    <property type="evidence" value="ECO:0007669"/>
    <property type="project" value="UniProtKB-KW"/>
</dbReference>
<reference evidence="2" key="1">
    <citation type="submission" date="2020-10" db="EMBL/GenBank/DDBJ databases">
        <authorList>
            <person name="Gilroy R."/>
        </authorList>
    </citation>
    <scope>NUCLEOTIDE SEQUENCE</scope>
    <source>
        <strain evidence="2">ChiGjej1B1-24693</strain>
    </source>
</reference>
<dbReference type="InterPro" id="IPR016676">
    <property type="entry name" value="P_lipid/glycerol_AcTrfase_prd"/>
</dbReference>
<evidence type="ECO:0000259" key="1">
    <source>
        <dbReference type="SMART" id="SM00563"/>
    </source>
</evidence>
<dbReference type="SUPFAM" id="SSF69593">
    <property type="entry name" value="Glycerol-3-phosphate (1)-acyltransferase"/>
    <property type="match status" value="1"/>
</dbReference>
<reference evidence="2" key="2">
    <citation type="journal article" date="2021" name="PeerJ">
        <title>Extensive microbial diversity within the chicken gut microbiome revealed by metagenomics and culture.</title>
        <authorList>
            <person name="Gilroy R."/>
            <person name="Ravi A."/>
            <person name="Getino M."/>
            <person name="Pursley I."/>
            <person name="Horton D.L."/>
            <person name="Alikhan N.F."/>
            <person name="Baker D."/>
            <person name="Gharbi K."/>
            <person name="Hall N."/>
            <person name="Watson M."/>
            <person name="Adriaenssens E.M."/>
            <person name="Foster-Nyarko E."/>
            <person name="Jarju S."/>
            <person name="Secka A."/>
            <person name="Antonio M."/>
            <person name="Oren A."/>
            <person name="Chaudhuri R.R."/>
            <person name="La Ragione R."/>
            <person name="Hildebrand F."/>
            <person name="Pallen M.J."/>
        </authorList>
    </citation>
    <scope>NUCLEOTIDE SEQUENCE</scope>
    <source>
        <strain evidence="2">ChiGjej1B1-24693</strain>
    </source>
</reference>
<sequence length="308" mass="33611">MTGPDTSRLGERGQAFVAQLLELGRHLGAQWSMGLDQLGDYARDRLSGDYPVDEFGHDPEFTETVWLPVARALALNWFRCETRGSERLPADGPVMLVANHAGSLPLDGLVLQAMVREEIGRWPRMLGADLVFRTPFVGTFARRIGTTLACQPDAARLLAAGNMVSVFPEGFKGLGKRYAHRYKLQRFGRGGFVATAIAAGVPIVPVSIVGSEEIYPNLADVPFLARALGLPYFPLTPTFPWLGPLGAVPLPSKWLIGFGTPIRTDQLEPGAAEDPMTVFGVTDQVRESIQHSLYALLAERGPAFRTDR</sequence>
<proteinExistence type="predicted"/>
<evidence type="ECO:0000313" key="2">
    <source>
        <dbReference type="EMBL" id="HIT75939.1"/>
    </source>
</evidence>
<dbReference type="SMART" id="SM00563">
    <property type="entry name" value="PlsC"/>
    <property type="match status" value="1"/>
</dbReference>
<dbReference type="Proteomes" id="UP000886842">
    <property type="component" value="Unassembled WGS sequence"/>
</dbReference>
<dbReference type="CDD" id="cd07987">
    <property type="entry name" value="LPLAT_MGAT-like"/>
    <property type="match status" value="1"/>
</dbReference>
<keyword evidence="2" id="KW-0012">Acyltransferase</keyword>
<accession>A0A9D1GYR4</accession>
<dbReference type="Pfam" id="PF01553">
    <property type="entry name" value="Acyltransferase"/>
    <property type="match status" value="1"/>
</dbReference>
<dbReference type="PIRSF" id="PIRSF016753">
    <property type="entry name" value="P_lipid/glycerol_ac_tran_prd"/>
    <property type="match status" value="1"/>
</dbReference>
<evidence type="ECO:0000313" key="3">
    <source>
        <dbReference type="Proteomes" id="UP000886842"/>
    </source>
</evidence>
<dbReference type="InterPro" id="IPR002123">
    <property type="entry name" value="Plipid/glycerol_acylTrfase"/>
</dbReference>
<protein>
    <submittedName>
        <fullName evidence="2">Acyltransferase family protein</fullName>
    </submittedName>
</protein>